<dbReference type="SUPFAM" id="SSF50978">
    <property type="entry name" value="WD40 repeat-like"/>
    <property type="match status" value="1"/>
</dbReference>
<proteinExistence type="predicted"/>
<feature type="repeat" description="WD" evidence="3">
    <location>
        <begin position="699"/>
        <end position="740"/>
    </location>
</feature>
<evidence type="ECO:0000313" key="6">
    <source>
        <dbReference type="EMBL" id="NEZ62151.1"/>
    </source>
</evidence>
<keyword evidence="2" id="KW-0677">Repeat</keyword>
<dbReference type="InterPro" id="IPR027417">
    <property type="entry name" value="P-loop_NTPase"/>
</dbReference>
<evidence type="ECO:0000256" key="2">
    <source>
        <dbReference type="ARBA" id="ARBA00022737"/>
    </source>
</evidence>
<dbReference type="Pfam" id="PF13401">
    <property type="entry name" value="AAA_22"/>
    <property type="match status" value="1"/>
</dbReference>
<name>A0A6M0S2F4_9CYAN</name>
<dbReference type="Gene3D" id="3.40.50.300">
    <property type="entry name" value="P-loop containing nucleotide triphosphate hydrolases"/>
    <property type="match status" value="1"/>
</dbReference>
<gene>
    <name evidence="6" type="ORF">D0962_05060</name>
</gene>
<dbReference type="SUPFAM" id="SSF52540">
    <property type="entry name" value="P-loop containing nucleoside triphosphate hydrolases"/>
    <property type="match status" value="1"/>
</dbReference>
<reference evidence="6 7" key="1">
    <citation type="journal article" date="2020" name="Microb. Ecol.">
        <title>Ecogenomics of the Marine Benthic Filamentous Cyanobacterium Adonisia.</title>
        <authorList>
            <person name="Walter J.M."/>
            <person name="Coutinho F.H."/>
            <person name="Leomil L."/>
            <person name="Hargreaves P.I."/>
            <person name="Campeao M.E."/>
            <person name="Vieira V.V."/>
            <person name="Silva B.S."/>
            <person name="Fistarol G.O."/>
            <person name="Salomon P.S."/>
            <person name="Sawabe T."/>
            <person name="Mino S."/>
            <person name="Hosokawa M."/>
            <person name="Miyashita H."/>
            <person name="Maruyama F."/>
            <person name="van Verk M.C."/>
            <person name="Dutilh B.E."/>
            <person name="Thompson C.C."/>
            <person name="Thompson F.L."/>
        </authorList>
    </citation>
    <scope>NUCLEOTIDE SEQUENCE [LARGE SCALE GENOMIC DNA]</scope>
    <source>
        <strain evidence="6 7">CCMR0082</strain>
    </source>
</reference>
<dbReference type="Gene3D" id="2.130.10.10">
    <property type="entry name" value="YVTN repeat-like/Quinoprotein amine dehydrogenase"/>
    <property type="match status" value="2"/>
</dbReference>
<dbReference type="InterPro" id="IPR036322">
    <property type="entry name" value="WD40_repeat_dom_sf"/>
</dbReference>
<dbReference type="Pfam" id="PF00400">
    <property type="entry name" value="WD40"/>
    <property type="match status" value="2"/>
</dbReference>
<dbReference type="InterPro" id="IPR015943">
    <property type="entry name" value="WD40/YVTN_repeat-like_dom_sf"/>
</dbReference>
<dbReference type="EMBL" id="QZCE01000001">
    <property type="protein sequence ID" value="NEZ62151.1"/>
    <property type="molecule type" value="Genomic_DNA"/>
</dbReference>
<protein>
    <submittedName>
        <fullName evidence="6">Uncharacterized protein</fullName>
    </submittedName>
</protein>
<dbReference type="InterPro" id="IPR001680">
    <property type="entry name" value="WD40_rpt"/>
</dbReference>
<evidence type="ECO:0000313" key="7">
    <source>
        <dbReference type="Proteomes" id="UP000473574"/>
    </source>
</evidence>
<dbReference type="Pfam" id="PF26355">
    <property type="entry name" value="HTH_VMAP-M9"/>
    <property type="match status" value="1"/>
</dbReference>
<organism evidence="6 7">
    <name type="scientific">Adonisia turfae CCMR0082</name>
    <dbReference type="NCBI Taxonomy" id="2304604"/>
    <lineage>
        <taxon>Bacteria</taxon>
        <taxon>Bacillati</taxon>
        <taxon>Cyanobacteriota</taxon>
        <taxon>Adonisia</taxon>
        <taxon>Adonisia turfae</taxon>
    </lineage>
</organism>
<dbReference type="Proteomes" id="UP000473574">
    <property type="component" value="Unassembled WGS sequence"/>
</dbReference>
<evidence type="ECO:0000256" key="3">
    <source>
        <dbReference type="PROSITE-ProRule" id="PRU00221"/>
    </source>
</evidence>
<dbReference type="AlphaFoldDB" id="A0A6M0S2F4"/>
<sequence>MCVYFTVKESTLELKDVLAYVDRCVFEYADRHLNKIEKDIIRWTYEGLSYDEMAIQMQYGSSTLRAVYGYQLWRLLRRVWPNENINKSRFRGIIERLYREDLDLSRDSNQQSSVSNTSNLDLKIIPENNSNGVYRNELIPRLVDTLKSGCRVLLLTGAKGIGKSYLIESLGSELRNHFAQVVYHSTHEAATWRTCYQELSALGLLDLTNESANKTAVSEHQMRQQLLQVLHQAPYLIIIDQTERFIEDLKQEIFYKEITTAINHQSAILWVSAIRPAEINRRVTIETLKGFSFDEASTFINEEYPHLSNSLSQNEIHWRQLVKLCGGSPELLHKSIEALQSFYSINQIEQFTTVLSSFPPSLFKYFESLTDELSEIEQKLLYLFAFNPLSWNDVQKWPIINKFSQDQLMQAWSMLHRRHLLEYFSETDGIYQITPPYLGLYLLQKLREIFLQELNVENLKLFHTYPLSLPTASVEQQKILKNYLLVPMVNTLRHRLSPEDLHAKFGRLISQLTTLPASSCSYAAGSLFNLAVHMRLSLVDVSWANLTLWHADLRAPGLQGLDFKGCQFREAVLMTGVYESFEIALHPSRAAMVIGDSQGFLQVYQWGNNRFILAWCDDLGIPIQQIVITDSNTLIVVLIDQSILIWDTLTRKEQSYSDVSGVAAICSIDLKAHLLAIGLGNREIQLWNLILGEKISEPLCDANDIVRHLAFSPDGRILAGYDNNNSILVWHYNASHNTYTMAEAPLPLNPYGDFLAFQWMGDQLSVIEAMSNDDSHKRLSKVVVRSFTVTDQTMAEDSIDFKVQELEINASQPYQATFSKNGRYLAVCDIDHTVWVWNDIMSLIELITLPELPDTLFISDDGQQLLCQNPSNISIWSLKTQEILQIWETVSDLDQYQDCKFYTKQGFSDDELYTVQRLGGVVVE</sequence>
<dbReference type="PROSITE" id="PS50082">
    <property type="entry name" value="WD_REPEATS_2"/>
    <property type="match status" value="1"/>
</dbReference>
<feature type="domain" description="vWA-MoxR associated protein N-terminal HTH" evidence="5">
    <location>
        <begin position="13"/>
        <end position="97"/>
    </location>
</feature>
<evidence type="ECO:0000259" key="5">
    <source>
        <dbReference type="Pfam" id="PF26355"/>
    </source>
</evidence>
<dbReference type="PANTHER" id="PTHR22847">
    <property type="entry name" value="WD40 REPEAT PROTEIN"/>
    <property type="match status" value="1"/>
</dbReference>
<keyword evidence="1 3" id="KW-0853">WD repeat</keyword>
<evidence type="ECO:0000259" key="4">
    <source>
        <dbReference type="Pfam" id="PF13401"/>
    </source>
</evidence>
<dbReference type="SMART" id="SM00320">
    <property type="entry name" value="WD40"/>
    <property type="match status" value="4"/>
</dbReference>
<dbReference type="GO" id="GO:0016887">
    <property type="term" value="F:ATP hydrolysis activity"/>
    <property type="evidence" value="ECO:0007669"/>
    <property type="project" value="InterPro"/>
</dbReference>
<dbReference type="PANTHER" id="PTHR22847:SF637">
    <property type="entry name" value="WD REPEAT DOMAIN 5B"/>
    <property type="match status" value="1"/>
</dbReference>
<dbReference type="InterPro" id="IPR049945">
    <property type="entry name" value="AAA_22"/>
</dbReference>
<comment type="caution">
    <text evidence="6">The sequence shown here is derived from an EMBL/GenBank/DDBJ whole genome shotgun (WGS) entry which is preliminary data.</text>
</comment>
<accession>A0A6M0S2F4</accession>
<feature type="domain" description="ORC1/DEAH AAA+ ATPase" evidence="4">
    <location>
        <begin position="148"/>
        <end position="250"/>
    </location>
</feature>
<dbReference type="InterPro" id="IPR058651">
    <property type="entry name" value="HTH_VMAP-M9"/>
</dbReference>
<evidence type="ECO:0000256" key="1">
    <source>
        <dbReference type="ARBA" id="ARBA00022574"/>
    </source>
</evidence>